<reference evidence="19" key="3">
    <citation type="submission" date="2022-01" db="EMBL/GenBank/DDBJ databases">
        <authorList>
            <person name="Rubenstein D.R."/>
        </authorList>
    </citation>
    <scope>NUCLEOTIDE SEQUENCE</scope>
    <source>
        <strain evidence="19">SS15</strain>
        <tissue evidence="19">Liver</tissue>
    </source>
</reference>
<sequence>MARLFPLHPQVFVLQNAVSNVLCVSESDLRNNRLLDDLVKSFNSARQQLLQLVLDAGPGQCPGAQAEPAQGPGIPSFPRKDTGCTPTTPGLPWAGQKSFKTEEHHDLHSTSAEAGGKDSQVGSQEIPGCTEIQEKPSTSVLKGDRKVECPVCEVAVLEQYINKHLDSCLSREEKKDSLRSSAHKRKLMSKVVYNLLSDRDLRKKLKEHGLSTSGTRQQLIKRHQEFVHMYNAQCDSLNPKSVAEVVKELEKNEKIRVQLECNKPGENSLTFTKDQTEEEIDEIHAEYRNKHRSEFKFLVDQVNKRWKKMGERKAESAQNKEEVSVKELPAATGLLELLRVATFQSGMEVKNLGKSITQLLSLEKPRHSTQKFLMAREKQGVGGLGSQDYVCTNSDILADGEGSETCSASSDSSSSVALAGNKRKLRRRIPEKEKEKDGQFTSGIGIGCSWPVNGDNIGNEYQKGLSPGACRAAAVVEREGTGVGTMAAVCRY</sequence>
<dbReference type="EC" id="2.3.2.27" evidence="4"/>
<dbReference type="GO" id="GO:0008270">
    <property type="term" value="F:zinc ion binding"/>
    <property type="evidence" value="ECO:0007669"/>
    <property type="project" value="UniProtKB-KW"/>
</dbReference>
<evidence type="ECO:0000256" key="2">
    <source>
        <dbReference type="ARBA" id="ARBA00004123"/>
    </source>
</evidence>
<evidence type="ECO:0000256" key="1">
    <source>
        <dbReference type="ARBA" id="ARBA00000900"/>
    </source>
</evidence>
<evidence type="ECO:0000256" key="11">
    <source>
        <dbReference type="ARBA" id="ARBA00023125"/>
    </source>
</evidence>
<evidence type="ECO:0000256" key="13">
    <source>
        <dbReference type="ARBA" id="ARBA00023242"/>
    </source>
</evidence>
<evidence type="ECO:0000256" key="6">
    <source>
        <dbReference type="ARBA" id="ARBA00022723"/>
    </source>
</evidence>
<evidence type="ECO:0000259" key="16">
    <source>
        <dbReference type="PROSITE" id="PS50800"/>
    </source>
</evidence>
<evidence type="ECO:0000256" key="14">
    <source>
        <dbReference type="PROSITE-ProRule" id="PRU01256"/>
    </source>
</evidence>
<dbReference type="Gene3D" id="3.30.160.60">
    <property type="entry name" value="Classic Zinc Finger"/>
    <property type="match status" value="1"/>
</dbReference>
<evidence type="ECO:0000256" key="7">
    <source>
        <dbReference type="ARBA" id="ARBA00022763"/>
    </source>
</evidence>
<organism evidence="18">
    <name type="scientific">Lamprotornis superbus</name>
    <dbReference type="NCBI Taxonomy" id="245042"/>
    <lineage>
        <taxon>Eukaryota</taxon>
        <taxon>Metazoa</taxon>
        <taxon>Chordata</taxon>
        <taxon>Craniata</taxon>
        <taxon>Vertebrata</taxon>
        <taxon>Euteleostomi</taxon>
        <taxon>Archelosauria</taxon>
        <taxon>Archosauria</taxon>
        <taxon>Dinosauria</taxon>
        <taxon>Saurischia</taxon>
        <taxon>Theropoda</taxon>
        <taxon>Coelurosauria</taxon>
        <taxon>Aves</taxon>
        <taxon>Neognathae</taxon>
        <taxon>Neoaves</taxon>
        <taxon>Telluraves</taxon>
        <taxon>Australaves</taxon>
        <taxon>Passeriformes</taxon>
        <taxon>Sturnidae</taxon>
        <taxon>Lamprotornis</taxon>
    </lineage>
</organism>
<comment type="subcellular location">
    <subcellularLocation>
        <location evidence="2">Nucleus</location>
    </subcellularLocation>
</comment>
<gene>
    <name evidence="19" type="ORF">IHE44_0003649</name>
    <name evidence="18" type="ORF">IHE44_006072</name>
</gene>
<evidence type="ECO:0000256" key="10">
    <source>
        <dbReference type="ARBA" id="ARBA00022833"/>
    </source>
</evidence>
<keyword evidence="5" id="KW-0808">Transferase</keyword>
<dbReference type="GO" id="GO:0006301">
    <property type="term" value="P:DNA damage tolerance"/>
    <property type="evidence" value="ECO:0007669"/>
    <property type="project" value="InterPro"/>
</dbReference>
<dbReference type="PANTHER" id="PTHR14134">
    <property type="entry name" value="E3 UBIQUITIN-PROTEIN LIGASE RAD18"/>
    <property type="match status" value="1"/>
</dbReference>
<keyword evidence="7 14" id="KW-0227">DNA damage</keyword>
<dbReference type="Pfam" id="PF02037">
    <property type="entry name" value="SAP"/>
    <property type="match status" value="1"/>
</dbReference>
<evidence type="ECO:0000259" key="17">
    <source>
        <dbReference type="PROSITE" id="PS51908"/>
    </source>
</evidence>
<keyword evidence="9" id="KW-0833">Ubl conjugation pathway</keyword>
<dbReference type="EMBL" id="JADDUC020000015">
    <property type="protein sequence ID" value="KAI1234589.1"/>
    <property type="molecule type" value="Genomic_DNA"/>
</dbReference>
<dbReference type="PROSITE" id="PS50800">
    <property type="entry name" value="SAP"/>
    <property type="match status" value="1"/>
</dbReference>
<feature type="compositionally biased region" description="Basic and acidic residues" evidence="15">
    <location>
        <begin position="428"/>
        <end position="438"/>
    </location>
</feature>
<comment type="caution">
    <text evidence="18">The sequence shown here is derived from an EMBL/GenBank/DDBJ whole genome shotgun (WGS) entry which is preliminary data.</text>
</comment>
<keyword evidence="8 14" id="KW-0863">Zinc-finger</keyword>
<dbReference type="AlphaFoldDB" id="A0A835NHV3"/>
<dbReference type="OrthoDB" id="9049620at2759"/>
<accession>A0A835NHV3</accession>
<dbReference type="FunFam" id="3.30.160.60:FF:000331">
    <property type="entry name" value="E3 ubiquitin-protein ligase RAD18"/>
    <property type="match status" value="1"/>
</dbReference>
<dbReference type="InterPro" id="IPR003034">
    <property type="entry name" value="SAP_dom"/>
</dbReference>
<feature type="domain" description="UBZ4-type" evidence="17">
    <location>
        <begin position="146"/>
        <end position="173"/>
    </location>
</feature>
<dbReference type="InterPro" id="IPR039577">
    <property type="entry name" value="Rad18"/>
</dbReference>
<keyword evidence="12 14" id="KW-0234">DNA repair</keyword>
<reference evidence="19 20" key="2">
    <citation type="journal article" date="2021" name="J. Hered.">
        <title>Feather Gene Expression Elucidates the Developmental Basis of Plumage Iridescence in African Starlings.</title>
        <authorList>
            <person name="Rubenstein D.R."/>
            <person name="Corvelo A."/>
            <person name="MacManes M.D."/>
            <person name="Maia R."/>
            <person name="Narzisi G."/>
            <person name="Rousaki A."/>
            <person name="Vandenabeele P."/>
            <person name="Shawkey M.D."/>
            <person name="Solomon J."/>
        </authorList>
    </citation>
    <scope>NUCLEOTIDE SEQUENCE [LARGE SCALE GENOMIC DNA]</scope>
    <source>
        <strain evidence="19">SS15</strain>
    </source>
</reference>
<dbReference type="GO" id="GO:0006281">
    <property type="term" value="P:DNA repair"/>
    <property type="evidence" value="ECO:0007669"/>
    <property type="project" value="UniProtKB-KW"/>
</dbReference>
<evidence type="ECO:0000256" key="8">
    <source>
        <dbReference type="ARBA" id="ARBA00022771"/>
    </source>
</evidence>
<keyword evidence="10" id="KW-0862">Zinc</keyword>
<dbReference type="SMART" id="SM00734">
    <property type="entry name" value="ZnF_Rad18"/>
    <property type="match status" value="1"/>
</dbReference>
<dbReference type="GO" id="GO:0003697">
    <property type="term" value="F:single-stranded DNA binding"/>
    <property type="evidence" value="ECO:0007669"/>
    <property type="project" value="InterPro"/>
</dbReference>
<dbReference type="GO" id="GO:0005634">
    <property type="term" value="C:nucleus"/>
    <property type="evidence" value="ECO:0007669"/>
    <property type="project" value="UniProtKB-SubCell"/>
</dbReference>
<dbReference type="SMART" id="SM00513">
    <property type="entry name" value="SAP"/>
    <property type="match status" value="1"/>
</dbReference>
<dbReference type="Proteomes" id="UP000618051">
    <property type="component" value="Unassembled WGS sequence"/>
</dbReference>
<dbReference type="UniPathway" id="UPA00143"/>
<reference evidence="18" key="1">
    <citation type="submission" date="2020-10" db="EMBL/GenBank/DDBJ databases">
        <title>Feather gene expression reveals the developmental basis of iridescence in African starlings.</title>
        <authorList>
            <person name="Rubenstein D.R."/>
        </authorList>
    </citation>
    <scope>NUCLEOTIDE SEQUENCE</scope>
    <source>
        <strain evidence="18">SS15</strain>
        <tissue evidence="18">Liver</tissue>
    </source>
</reference>
<feature type="compositionally biased region" description="Basic and acidic residues" evidence="15">
    <location>
        <begin position="99"/>
        <end position="108"/>
    </location>
</feature>
<dbReference type="GO" id="GO:0097505">
    <property type="term" value="C:Rad6-Rad18 complex"/>
    <property type="evidence" value="ECO:0007669"/>
    <property type="project" value="TreeGrafter"/>
</dbReference>
<keyword evidence="11" id="KW-0238">DNA-binding</keyword>
<dbReference type="GO" id="GO:0061630">
    <property type="term" value="F:ubiquitin protein ligase activity"/>
    <property type="evidence" value="ECO:0007669"/>
    <property type="project" value="UniProtKB-EC"/>
</dbReference>
<dbReference type="GO" id="GO:0006513">
    <property type="term" value="P:protein monoubiquitination"/>
    <property type="evidence" value="ECO:0007669"/>
    <property type="project" value="InterPro"/>
</dbReference>
<comment type="catalytic activity">
    <reaction evidence="1">
        <text>S-ubiquitinyl-[E2 ubiquitin-conjugating enzyme]-L-cysteine + [acceptor protein]-L-lysine = [E2 ubiquitin-conjugating enzyme]-L-cysteine + N(6)-ubiquitinyl-[acceptor protein]-L-lysine.</text>
        <dbReference type="EC" id="2.3.2.27"/>
    </reaction>
</comment>
<dbReference type="PROSITE" id="PS51908">
    <property type="entry name" value="ZF_UBZ4"/>
    <property type="match status" value="1"/>
</dbReference>
<dbReference type="PANTHER" id="PTHR14134:SF2">
    <property type="entry name" value="E3 UBIQUITIN-PROTEIN LIGASE RAD18"/>
    <property type="match status" value="1"/>
</dbReference>
<proteinExistence type="predicted"/>
<keyword evidence="6" id="KW-0479">Metal-binding</keyword>
<evidence type="ECO:0000256" key="9">
    <source>
        <dbReference type="ARBA" id="ARBA00022786"/>
    </source>
</evidence>
<evidence type="ECO:0000313" key="20">
    <source>
        <dbReference type="Proteomes" id="UP000618051"/>
    </source>
</evidence>
<feature type="region of interest" description="Disordered" evidence="15">
    <location>
        <begin position="82"/>
        <end position="132"/>
    </location>
</feature>
<feature type="compositionally biased region" description="Low complexity" evidence="15">
    <location>
        <begin position="403"/>
        <end position="415"/>
    </location>
</feature>
<evidence type="ECO:0000256" key="15">
    <source>
        <dbReference type="SAM" id="MobiDB-lite"/>
    </source>
</evidence>
<comment type="pathway">
    <text evidence="3">Protein modification; protein ubiquitination.</text>
</comment>
<evidence type="ECO:0000256" key="5">
    <source>
        <dbReference type="ARBA" id="ARBA00022679"/>
    </source>
</evidence>
<protein>
    <recommendedName>
        <fullName evidence="4">RING-type E3 ubiquitin transferase</fullName>
        <ecNumber evidence="4">2.3.2.27</ecNumber>
    </recommendedName>
</protein>
<evidence type="ECO:0000256" key="3">
    <source>
        <dbReference type="ARBA" id="ARBA00004906"/>
    </source>
</evidence>
<name>A0A835NHV3_9PASS</name>
<keyword evidence="20" id="KW-1185">Reference proteome</keyword>
<evidence type="ECO:0000256" key="4">
    <source>
        <dbReference type="ARBA" id="ARBA00012483"/>
    </source>
</evidence>
<keyword evidence="13" id="KW-0539">Nucleus</keyword>
<dbReference type="EMBL" id="JADDUC010000228">
    <property type="protein sequence ID" value="KAG0115373.1"/>
    <property type="molecule type" value="Genomic_DNA"/>
</dbReference>
<feature type="region of interest" description="Disordered" evidence="15">
    <location>
        <begin position="402"/>
        <end position="440"/>
    </location>
</feature>
<feature type="domain" description="SAP" evidence="16">
    <location>
        <begin position="193"/>
        <end position="227"/>
    </location>
</feature>
<evidence type="ECO:0000313" key="19">
    <source>
        <dbReference type="EMBL" id="KAI1234589.1"/>
    </source>
</evidence>
<evidence type="ECO:0000313" key="18">
    <source>
        <dbReference type="EMBL" id="KAG0115373.1"/>
    </source>
</evidence>
<dbReference type="InterPro" id="IPR006642">
    <property type="entry name" value="Rad18_UBZ4"/>
</dbReference>
<evidence type="ECO:0000256" key="12">
    <source>
        <dbReference type="ARBA" id="ARBA00023204"/>
    </source>
</evidence>